<keyword evidence="4" id="KW-0347">Helicase</keyword>
<dbReference type="PROSITE" id="PS51192">
    <property type="entry name" value="HELICASE_ATP_BIND_1"/>
    <property type="match status" value="1"/>
</dbReference>
<dbReference type="Pfam" id="PF00270">
    <property type="entry name" value="DEAD"/>
    <property type="match status" value="1"/>
</dbReference>
<dbReference type="EC" id="3.6.4.13" evidence="1"/>
<dbReference type="PROSITE" id="PS51195">
    <property type="entry name" value="Q_MOTIF"/>
    <property type="match status" value="1"/>
</dbReference>
<dbReference type="GO" id="GO:0010468">
    <property type="term" value="P:regulation of gene expression"/>
    <property type="evidence" value="ECO:0007669"/>
    <property type="project" value="UniProtKB-ARBA"/>
</dbReference>
<dbReference type="SUPFAM" id="SSF52540">
    <property type="entry name" value="P-loop containing nucleoside triphosphate hydrolases"/>
    <property type="match status" value="1"/>
</dbReference>
<feature type="domain" description="Helicase ATP-binding" evidence="8">
    <location>
        <begin position="118"/>
        <end position="210"/>
    </location>
</feature>
<name>A0A6P7F652_DIAVI</name>
<evidence type="ECO:0000256" key="3">
    <source>
        <dbReference type="ARBA" id="ARBA00022801"/>
    </source>
</evidence>
<feature type="compositionally biased region" description="Gly residues" evidence="7">
    <location>
        <begin position="16"/>
        <end position="25"/>
    </location>
</feature>
<feature type="region of interest" description="Disordered" evidence="7">
    <location>
        <begin position="1"/>
        <end position="31"/>
    </location>
</feature>
<dbReference type="GO" id="GO:0016787">
    <property type="term" value="F:hydrolase activity"/>
    <property type="evidence" value="ECO:0007669"/>
    <property type="project" value="UniProtKB-KW"/>
</dbReference>
<evidence type="ECO:0000259" key="8">
    <source>
        <dbReference type="PROSITE" id="PS51192"/>
    </source>
</evidence>
<dbReference type="GO" id="GO:0005524">
    <property type="term" value="F:ATP binding"/>
    <property type="evidence" value="ECO:0007669"/>
    <property type="project" value="UniProtKB-KW"/>
</dbReference>
<evidence type="ECO:0000256" key="1">
    <source>
        <dbReference type="ARBA" id="ARBA00012552"/>
    </source>
</evidence>
<evidence type="ECO:0000256" key="5">
    <source>
        <dbReference type="ARBA" id="ARBA00022840"/>
    </source>
</evidence>
<reference evidence="10" key="1">
    <citation type="submission" date="2025-08" db="UniProtKB">
        <authorList>
            <consortium name="RefSeq"/>
        </authorList>
    </citation>
    <scope>IDENTIFICATION</scope>
    <source>
        <tissue evidence="10">Whole insect</tissue>
    </source>
</reference>
<dbReference type="InterPro" id="IPR011545">
    <property type="entry name" value="DEAD/DEAH_box_helicase_dom"/>
</dbReference>
<protein>
    <recommendedName>
        <fullName evidence="1">RNA helicase</fullName>
        <ecNumber evidence="1">3.6.4.13</ecNumber>
    </recommendedName>
</protein>
<proteinExistence type="predicted"/>
<dbReference type="InterPro" id="IPR014001">
    <property type="entry name" value="Helicase_ATP-bd"/>
</dbReference>
<keyword evidence="3" id="KW-0378">Hydrolase</keyword>
<dbReference type="GO" id="GO:0003724">
    <property type="term" value="F:RNA helicase activity"/>
    <property type="evidence" value="ECO:0007669"/>
    <property type="project" value="UniProtKB-EC"/>
</dbReference>
<feature type="short sequence motif" description="Q motif" evidence="6">
    <location>
        <begin position="87"/>
        <end position="115"/>
    </location>
</feature>
<dbReference type="PANTHER" id="PTHR47958">
    <property type="entry name" value="ATP-DEPENDENT RNA HELICASE DBP3"/>
    <property type="match status" value="1"/>
</dbReference>
<feature type="non-terminal residue" evidence="10">
    <location>
        <position position="1"/>
    </location>
</feature>
<evidence type="ECO:0000256" key="2">
    <source>
        <dbReference type="ARBA" id="ARBA00022741"/>
    </source>
</evidence>
<evidence type="ECO:0000256" key="7">
    <source>
        <dbReference type="SAM" id="MobiDB-lite"/>
    </source>
</evidence>
<dbReference type="RefSeq" id="XP_028130307.1">
    <property type="nucleotide sequence ID" value="XM_028274506.1"/>
</dbReference>
<dbReference type="InterPro" id="IPR014014">
    <property type="entry name" value="RNA_helicase_DEAD_Q_motif"/>
</dbReference>
<evidence type="ECO:0000256" key="4">
    <source>
        <dbReference type="ARBA" id="ARBA00022806"/>
    </source>
</evidence>
<keyword evidence="2" id="KW-0547">Nucleotide-binding</keyword>
<dbReference type="GO" id="GO:0003676">
    <property type="term" value="F:nucleic acid binding"/>
    <property type="evidence" value="ECO:0007669"/>
    <property type="project" value="InterPro"/>
</dbReference>
<dbReference type="Gene3D" id="3.40.50.300">
    <property type="entry name" value="P-loop containing nucleotide triphosphate hydrolases"/>
    <property type="match status" value="1"/>
</dbReference>
<sequence>SRSRDRRRSRSRDRGYGGGGGGGGNRRNAAGAMLRKPRWDLNRLEPFKKDFYVPLPSVQNRSLYDLEEWRRKQEISLKGKGIPNPVLSFEEAGFPDYVMEELVKMNFKSPTSIQAQGWPIALSGRDMVGIASTGSGKTLSYILPAIVHINNQARLVRGDGPIALILAPTRELAQQIQQVYFKSSATLYIDGGGDLTGLKRHGGWKSTQVA</sequence>
<dbReference type="AlphaFoldDB" id="A0A6P7F652"/>
<feature type="compositionally biased region" description="Basic residues" evidence="7">
    <location>
        <begin position="1"/>
        <end position="11"/>
    </location>
</feature>
<feature type="domain" description="DEAD-box RNA helicase Q" evidence="9">
    <location>
        <begin position="87"/>
        <end position="115"/>
    </location>
</feature>
<evidence type="ECO:0000256" key="6">
    <source>
        <dbReference type="PROSITE-ProRule" id="PRU00552"/>
    </source>
</evidence>
<keyword evidence="5" id="KW-0067">ATP-binding</keyword>
<evidence type="ECO:0000259" key="9">
    <source>
        <dbReference type="PROSITE" id="PS51195"/>
    </source>
</evidence>
<organism evidence="10">
    <name type="scientific">Diabrotica virgifera virgifera</name>
    <name type="common">western corn rootworm</name>
    <dbReference type="NCBI Taxonomy" id="50390"/>
    <lineage>
        <taxon>Eukaryota</taxon>
        <taxon>Metazoa</taxon>
        <taxon>Ecdysozoa</taxon>
        <taxon>Arthropoda</taxon>
        <taxon>Hexapoda</taxon>
        <taxon>Insecta</taxon>
        <taxon>Pterygota</taxon>
        <taxon>Neoptera</taxon>
        <taxon>Endopterygota</taxon>
        <taxon>Coleoptera</taxon>
        <taxon>Polyphaga</taxon>
        <taxon>Cucujiformia</taxon>
        <taxon>Chrysomeloidea</taxon>
        <taxon>Chrysomelidae</taxon>
        <taxon>Galerucinae</taxon>
        <taxon>Diabroticina</taxon>
        <taxon>Diabroticites</taxon>
        <taxon>Diabrotica</taxon>
    </lineage>
</organism>
<dbReference type="InParanoid" id="A0A6P7F652"/>
<dbReference type="InterPro" id="IPR027417">
    <property type="entry name" value="P-loop_NTPase"/>
</dbReference>
<evidence type="ECO:0000313" key="10">
    <source>
        <dbReference type="RefSeq" id="XP_028130307.1"/>
    </source>
</evidence>
<accession>A0A6P7F652</accession>
<gene>
    <name evidence="10" type="primary">LOC114326214</name>
</gene>